<protein>
    <recommendedName>
        <fullName evidence="3">Lanthionine synthetase-like protein</fullName>
    </recommendedName>
</protein>
<dbReference type="Pfam" id="PF05147">
    <property type="entry name" value="LANC_like"/>
    <property type="match status" value="1"/>
</dbReference>
<keyword evidence="2" id="KW-1185">Reference proteome</keyword>
<proteinExistence type="predicted"/>
<accession>A0ABP8LM49</accession>
<sequence>MDFYLTKYLSIVRSMLLNAHSIDNIGLLHGKMGVAIQFYHLTRKTTNPAFEIVAGELVDDVVSHLSSNTSIDFESGLAGIGWGIEYLLHNCFLEAENSDEILEEMDEQIFKFFLQNTPREVGLLDGVVGPGVYFLNRIKNSLVNSTSSIFKTNRIALQQICNHVSLILPEMLHALREPRRVPDDSVEMQNFRITDLVKFDITWTLPVLIVFLAKVIELDINVSENIFVMLLDECITCEPVLQCNKLLLLLALEELKSGIQSAKNLNIFLLNQKIVVSRFSLLNNLNEEEYRDELNKLDFSLRNGVPGIAIVIFCLERRIENIAFFKKYMEYAKKYIDLNLVERIDLECINVFSKSNMKKFGILEGVAGLLLFVFFDSDVIFDSND</sequence>
<comment type="caution">
    <text evidence="1">The sequence shown here is derived from an EMBL/GenBank/DDBJ whole genome shotgun (WGS) entry which is preliminary data.</text>
</comment>
<dbReference type="InterPro" id="IPR007822">
    <property type="entry name" value="LANC-like"/>
</dbReference>
<reference evidence="2" key="1">
    <citation type="journal article" date="2019" name="Int. J. Syst. Evol. Microbiol.">
        <title>The Global Catalogue of Microorganisms (GCM) 10K type strain sequencing project: providing services to taxonomists for standard genome sequencing and annotation.</title>
        <authorList>
            <consortium name="The Broad Institute Genomics Platform"/>
            <consortium name="The Broad Institute Genome Sequencing Center for Infectious Disease"/>
            <person name="Wu L."/>
            <person name="Ma J."/>
        </authorList>
    </citation>
    <scope>NUCLEOTIDE SEQUENCE [LARGE SCALE GENOMIC DNA]</scope>
    <source>
        <strain evidence="2">JCM 31920</strain>
    </source>
</reference>
<evidence type="ECO:0000313" key="2">
    <source>
        <dbReference type="Proteomes" id="UP001501508"/>
    </source>
</evidence>
<dbReference type="EMBL" id="BAABEY010000001">
    <property type="protein sequence ID" value="GAA4430771.1"/>
    <property type="molecule type" value="Genomic_DNA"/>
</dbReference>
<organism evidence="1 2">
    <name type="scientific">Ravibacter arvi</name>
    <dbReference type="NCBI Taxonomy" id="2051041"/>
    <lineage>
        <taxon>Bacteria</taxon>
        <taxon>Pseudomonadati</taxon>
        <taxon>Bacteroidota</taxon>
        <taxon>Cytophagia</taxon>
        <taxon>Cytophagales</taxon>
        <taxon>Spirosomataceae</taxon>
        <taxon>Ravibacter</taxon>
    </lineage>
</organism>
<dbReference type="Gene3D" id="1.50.10.20">
    <property type="match status" value="1"/>
</dbReference>
<dbReference type="RefSeq" id="WP_345025970.1">
    <property type="nucleotide sequence ID" value="NZ_BAABEY010000001.1"/>
</dbReference>
<evidence type="ECO:0008006" key="3">
    <source>
        <dbReference type="Google" id="ProtNLM"/>
    </source>
</evidence>
<dbReference type="SUPFAM" id="SSF158745">
    <property type="entry name" value="LanC-like"/>
    <property type="match status" value="1"/>
</dbReference>
<evidence type="ECO:0000313" key="1">
    <source>
        <dbReference type="EMBL" id="GAA4430771.1"/>
    </source>
</evidence>
<dbReference type="Proteomes" id="UP001501508">
    <property type="component" value="Unassembled WGS sequence"/>
</dbReference>
<name>A0ABP8LM49_9BACT</name>
<gene>
    <name evidence="1" type="ORF">GCM10023091_00460</name>
</gene>